<accession>A0AAE3MEN6</accession>
<dbReference type="Proteomes" id="UP001207408">
    <property type="component" value="Unassembled WGS sequence"/>
</dbReference>
<name>A0AAE3MEN6_9BACT</name>
<dbReference type="RefSeq" id="WP_301199568.1">
    <property type="nucleotide sequence ID" value="NZ_JAPDPI010000020.1"/>
</dbReference>
<evidence type="ECO:0000313" key="1">
    <source>
        <dbReference type="EMBL" id="MCW3806196.1"/>
    </source>
</evidence>
<dbReference type="EMBL" id="JAPDPI010000020">
    <property type="protein sequence ID" value="MCW3806196.1"/>
    <property type="molecule type" value="Genomic_DNA"/>
</dbReference>
<comment type="caution">
    <text evidence="1">The sequence shown here is derived from an EMBL/GenBank/DDBJ whole genome shotgun (WGS) entry which is preliminary data.</text>
</comment>
<reference evidence="1" key="1">
    <citation type="submission" date="2022-10" db="EMBL/GenBank/DDBJ databases">
        <authorList>
            <person name="Yu W.X."/>
        </authorList>
    </citation>
    <scope>NUCLEOTIDE SEQUENCE</scope>
    <source>
        <strain evidence="1">D04</strain>
    </source>
</reference>
<evidence type="ECO:0000313" key="2">
    <source>
        <dbReference type="Proteomes" id="UP001207408"/>
    </source>
</evidence>
<protein>
    <submittedName>
        <fullName evidence="1">RteC domain-containing protein</fullName>
    </submittedName>
</protein>
<organism evidence="1 2">
    <name type="scientific">Plebeiibacterium marinum</name>
    <dbReference type="NCBI Taxonomy" id="2992111"/>
    <lineage>
        <taxon>Bacteria</taxon>
        <taxon>Pseudomonadati</taxon>
        <taxon>Bacteroidota</taxon>
        <taxon>Bacteroidia</taxon>
        <taxon>Marinilabiliales</taxon>
        <taxon>Marinilabiliaceae</taxon>
        <taxon>Plebeiibacterium</taxon>
    </lineage>
</organism>
<dbReference type="InterPro" id="IPR018534">
    <property type="entry name" value="Tet_reg_excision_RteC"/>
</dbReference>
<gene>
    <name evidence="1" type="ORF">OM074_11220</name>
</gene>
<sequence>MEQKTERFIKNVENVFASRQVSIIEFENLIVEWRQLIFERCYEAGDVVQVHRNLNHLKITVQWFAKRCSSNKSEDFREFLQVMIQCIIVELQSMQLGSEIFERTTDIKGTPDVSFSWTASKRALIELICALHLAKCINSGNISIQKMVAQFSKLFKINLDNYHPEIYKMTTRTPVKDKGLHAYFLSSLVDRFNEKMLNLK</sequence>
<dbReference type="Pfam" id="PF09357">
    <property type="entry name" value="RteC"/>
    <property type="match status" value="1"/>
</dbReference>
<keyword evidence="2" id="KW-1185">Reference proteome</keyword>
<dbReference type="AlphaFoldDB" id="A0AAE3MEN6"/>
<proteinExistence type="predicted"/>